<protein>
    <submittedName>
        <fullName evidence="1">Uncharacterized protein</fullName>
    </submittedName>
</protein>
<dbReference type="SUPFAM" id="SSF117281">
    <property type="entry name" value="Kelch motif"/>
    <property type="match status" value="1"/>
</dbReference>
<gene>
    <name evidence="1" type="ORF">CEUR00632_LOCUS5116</name>
</gene>
<dbReference type="InterPro" id="IPR015915">
    <property type="entry name" value="Kelch-typ_b-propeller"/>
</dbReference>
<accession>A0A7R9V5Q3</accession>
<name>A0A7R9V5Q3_9CHLO</name>
<dbReference type="Gene3D" id="2.120.10.80">
    <property type="entry name" value="Kelch-type beta propeller"/>
    <property type="match status" value="1"/>
</dbReference>
<dbReference type="EMBL" id="HBEC01011150">
    <property type="protein sequence ID" value="CAD8285078.1"/>
    <property type="molecule type" value="Transcribed_RNA"/>
</dbReference>
<sequence length="138" mass="15577">MLENSVQTPRLATAVYTFSLYQRTWQLLSTTGDQPSPRYGVAGGIFPGTPFLYISHGLDQSRYSDAYTLNILTKNWEKLHGNINSYEPFQPHTRCLGGGAMATNSTFFMNGGCLQDNLWGVLEYLLHKATRLFHCTLY</sequence>
<organism evidence="1">
    <name type="scientific">Chlamydomonas euryale</name>
    <dbReference type="NCBI Taxonomy" id="1486919"/>
    <lineage>
        <taxon>Eukaryota</taxon>
        <taxon>Viridiplantae</taxon>
        <taxon>Chlorophyta</taxon>
        <taxon>core chlorophytes</taxon>
        <taxon>Chlorophyceae</taxon>
        <taxon>CS clade</taxon>
        <taxon>Chlamydomonadales</taxon>
        <taxon>Chlamydomonadaceae</taxon>
        <taxon>Chlamydomonas</taxon>
    </lineage>
</organism>
<reference evidence="1" key="1">
    <citation type="submission" date="2021-01" db="EMBL/GenBank/DDBJ databases">
        <authorList>
            <person name="Corre E."/>
            <person name="Pelletier E."/>
            <person name="Niang G."/>
            <person name="Scheremetjew M."/>
            <person name="Finn R."/>
            <person name="Kale V."/>
            <person name="Holt S."/>
            <person name="Cochrane G."/>
            <person name="Meng A."/>
            <person name="Brown T."/>
            <person name="Cohen L."/>
        </authorList>
    </citation>
    <scope>NUCLEOTIDE SEQUENCE</scope>
    <source>
        <strain evidence="1">CCMP219</strain>
    </source>
</reference>
<proteinExistence type="predicted"/>
<dbReference type="AlphaFoldDB" id="A0A7R9V5Q3"/>
<evidence type="ECO:0000313" key="1">
    <source>
        <dbReference type="EMBL" id="CAD8285078.1"/>
    </source>
</evidence>